<feature type="signal peptide" evidence="2">
    <location>
        <begin position="1"/>
        <end position="20"/>
    </location>
</feature>
<evidence type="ECO:0000313" key="4">
    <source>
        <dbReference type="Proteomes" id="UP001596004"/>
    </source>
</evidence>
<proteinExistence type="predicted"/>
<gene>
    <name evidence="3" type="ORF">ACFO60_39225</name>
</gene>
<dbReference type="RefSeq" id="WP_380852047.1">
    <property type="nucleotide sequence ID" value="NZ_JBHSFP010000060.1"/>
</dbReference>
<feature type="compositionally biased region" description="Acidic residues" evidence="1">
    <location>
        <begin position="30"/>
        <end position="46"/>
    </location>
</feature>
<evidence type="ECO:0000256" key="1">
    <source>
        <dbReference type="SAM" id="MobiDB-lite"/>
    </source>
</evidence>
<protein>
    <submittedName>
        <fullName evidence="3">Uncharacterized protein</fullName>
    </submittedName>
</protein>
<comment type="caution">
    <text evidence="3">The sequence shown here is derived from an EMBL/GenBank/DDBJ whole genome shotgun (WGS) entry which is preliminary data.</text>
</comment>
<evidence type="ECO:0000313" key="3">
    <source>
        <dbReference type="EMBL" id="MFC4536838.1"/>
    </source>
</evidence>
<evidence type="ECO:0000256" key="2">
    <source>
        <dbReference type="SAM" id="SignalP"/>
    </source>
</evidence>
<feature type="region of interest" description="Disordered" evidence="1">
    <location>
        <begin position="23"/>
        <end position="46"/>
    </location>
</feature>
<dbReference type="EMBL" id="JBHSFP010000060">
    <property type="protein sequence ID" value="MFC4536838.1"/>
    <property type="molecule type" value="Genomic_DNA"/>
</dbReference>
<name>A0ABV9CV59_9ACTN</name>
<keyword evidence="2" id="KW-0732">Signal</keyword>
<accession>A0ABV9CV59</accession>
<keyword evidence="4" id="KW-1185">Reference proteome</keyword>
<reference evidence="4" key="1">
    <citation type="journal article" date="2019" name="Int. J. Syst. Evol. Microbiol.">
        <title>The Global Catalogue of Microorganisms (GCM) 10K type strain sequencing project: providing services to taxonomists for standard genome sequencing and annotation.</title>
        <authorList>
            <consortium name="The Broad Institute Genomics Platform"/>
            <consortium name="The Broad Institute Genome Sequencing Center for Infectious Disease"/>
            <person name="Wu L."/>
            <person name="Ma J."/>
        </authorList>
    </citation>
    <scope>NUCLEOTIDE SEQUENCE [LARGE SCALE GENOMIC DNA]</scope>
    <source>
        <strain evidence="4">CGMCC 4.7132</strain>
    </source>
</reference>
<dbReference type="Proteomes" id="UP001596004">
    <property type="component" value="Unassembled WGS sequence"/>
</dbReference>
<feature type="chain" id="PRO_5047185465" evidence="2">
    <location>
        <begin position="21"/>
        <end position="46"/>
    </location>
</feature>
<organism evidence="3 4">
    <name type="scientific">Sphaerisporangium dianthi</name>
    <dbReference type="NCBI Taxonomy" id="1436120"/>
    <lineage>
        <taxon>Bacteria</taxon>
        <taxon>Bacillati</taxon>
        <taxon>Actinomycetota</taxon>
        <taxon>Actinomycetes</taxon>
        <taxon>Streptosporangiales</taxon>
        <taxon>Streptosporangiaceae</taxon>
        <taxon>Sphaerisporangium</taxon>
    </lineage>
</organism>
<sequence>MLRRLIATGVLLTVALLAAAAPGLTRGGDYDDDDDWDDDYDDDWDY</sequence>